<evidence type="ECO:0000256" key="1">
    <source>
        <dbReference type="SAM" id="MobiDB-lite"/>
    </source>
</evidence>
<dbReference type="PROSITE" id="PS50106">
    <property type="entry name" value="PDZ"/>
    <property type="match status" value="3"/>
</dbReference>
<sequence length="972" mass="105076">MATTGVLSSPPPAGAATTFWESNPGQDVFSFLFFSHLGERVVEAYGGGGGGGVPPSTTTTTTTNNNTTSGPTTTTTNGPSLSPSPPQPIIDPALLTSLDLEADLHPSTSDTDTRQREMLVADPSPSQQQQSSYPPHDFNHNDHHHHLYHHKPPDDHVGQVSGRAAKYVVRSDSDHHHHEGEQNGGHHNYAFEGDLLAGSGQDNFGYDPGYSSERSPEEEEVGPLDDFGPPSLYYHHHQQARGFGGDDDEGDSSNSSDDDDDDDMLVGGGGWRRESSRLVPGQILDTQELSKLFMFINDDTVFHVPVTKNLRGLGLSVCGGAECRDLPHPGLVRVKRLYPQTPAWLCGSLKLGDILLSANDQPLTGLTSHEALEMLRIADREVTLEVCRPPPGTLGEGTGSEDGGGDLLGDGTGGVVSTSLTVPTSSHNFLSPSPSFSSCGEFEVVLSKVAGSLGFTLRKQDNSILGHTIRALVKEPALSDGRLRPGDKIISVNNTNMCSLTHQEAIAFLRTCPETVTLKLYRDAMQTPVSPASPTEPDPTAKPKALRKEARDMLTDLALRKQSPASSLHLSDSSGSHPHLGTNSASASPATPRRRRLHKTPSPDIKTVVADRWDTLVRESDPNALTTTTTTTTTTTITTTADPLTSITESDFEESVHDSSPPPHHHYHHHESRHTSGASSSSASTPDASRPKRPSFLDLSAGRGCPRKSQFTPPHEMDRSFPPSPQPSLHQHPSSLPPLDQNSTTSPQHHNDPTSAHSDATPFSHLHPTYHSVNLGPSHNHHHHNNHHHHHNNHHHIDEALTLTNTTSDQNLTGIGDEGSHGLRKWKGVVFTPDEESGSSTEEEREVECERFGCDDEDEDVVDGRGGEEEEELWESNNIGSPESQKHKLVIVELNRGWNSRLGFSLGPSEDGSGQTTITAIYADSVAARDGRLRVGNVVVRVNDVEVAGWDSESVIDLLRKTRGRISLGVLQ</sequence>
<keyword evidence="4" id="KW-1185">Reference proteome</keyword>
<dbReference type="PANTHER" id="PTHR46900:SF4">
    <property type="entry name" value="FERM AND PDZ DOMAIN CONTAINING 2"/>
    <property type="match status" value="1"/>
</dbReference>
<dbReference type="Pfam" id="PF00595">
    <property type="entry name" value="PDZ"/>
    <property type="match status" value="2"/>
</dbReference>
<proteinExistence type="predicted"/>
<evidence type="ECO:0000313" key="3">
    <source>
        <dbReference type="EMBL" id="KAK4289434.1"/>
    </source>
</evidence>
<feature type="compositionally biased region" description="Low complexity" evidence="1">
    <location>
        <begin position="675"/>
        <end position="688"/>
    </location>
</feature>
<dbReference type="Proteomes" id="UP001292094">
    <property type="component" value="Unassembled WGS sequence"/>
</dbReference>
<dbReference type="InterPro" id="IPR041489">
    <property type="entry name" value="PDZ_6"/>
</dbReference>
<feature type="compositionally biased region" description="Low complexity" evidence="1">
    <location>
        <begin position="54"/>
        <end position="81"/>
    </location>
</feature>
<feature type="domain" description="PDZ" evidence="2">
    <location>
        <begin position="891"/>
        <end position="972"/>
    </location>
</feature>
<dbReference type="PANTHER" id="PTHR46900">
    <property type="entry name" value="TYROSINE-PROTEIN PHOSPHATASE NON-RECEPTOR TYPE 13"/>
    <property type="match status" value="1"/>
</dbReference>
<protein>
    <recommendedName>
        <fullName evidence="2">PDZ domain-containing protein</fullName>
    </recommendedName>
</protein>
<feature type="compositionally biased region" description="Polar residues" evidence="1">
    <location>
        <begin position="740"/>
        <end position="758"/>
    </location>
</feature>
<feature type="domain" description="PDZ" evidence="2">
    <location>
        <begin position="443"/>
        <end position="524"/>
    </location>
</feature>
<feature type="compositionally biased region" description="Basic residues" evidence="1">
    <location>
        <begin position="663"/>
        <end position="672"/>
    </location>
</feature>
<feature type="region of interest" description="Disordered" evidence="1">
    <location>
        <begin position="562"/>
        <end position="606"/>
    </location>
</feature>
<feature type="compositionally biased region" description="Low complexity" evidence="1">
    <location>
        <begin position="123"/>
        <end position="136"/>
    </location>
</feature>
<dbReference type="Gene3D" id="2.30.42.10">
    <property type="match status" value="3"/>
</dbReference>
<dbReference type="Pfam" id="PF17820">
    <property type="entry name" value="PDZ_6"/>
    <property type="match status" value="1"/>
</dbReference>
<gene>
    <name evidence="3" type="ORF">Pmani_037597</name>
</gene>
<dbReference type="InterPro" id="IPR052074">
    <property type="entry name" value="NonRcpt_TyrProt_Phosphatase"/>
</dbReference>
<comment type="caution">
    <text evidence="3">The sequence shown here is derived from an EMBL/GenBank/DDBJ whole genome shotgun (WGS) entry which is preliminary data.</text>
</comment>
<organism evidence="3 4">
    <name type="scientific">Petrolisthes manimaculis</name>
    <dbReference type="NCBI Taxonomy" id="1843537"/>
    <lineage>
        <taxon>Eukaryota</taxon>
        <taxon>Metazoa</taxon>
        <taxon>Ecdysozoa</taxon>
        <taxon>Arthropoda</taxon>
        <taxon>Crustacea</taxon>
        <taxon>Multicrustacea</taxon>
        <taxon>Malacostraca</taxon>
        <taxon>Eumalacostraca</taxon>
        <taxon>Eucarida</taxon>
        <taxon>Decapoda</taxon>
        <taxon>Pleocyemata</taxon>
        <taxon>Anomura</taxon>
        <taxon>Galatheoidea</taxon>
        <taxon>Porcellanidae</taxon>
        <taxon>Petrolisthes</taxon>
    </lineage>
</organism>
<dbReference type="InterPro" id="IPR036034">
    <property type="entry name" value="PDZ_sf"/>
</dbReference>
<feature type="compositionally biased region" description="Basic and acidic residues" evidence="1">
    <location>
        <begin position="169"/>
        <end position="181"/>
    </location>
</feature>
<feature type="compositionally biased region" description="Low complexity" evidence="1">
    <location>
        <begin position="727"/>
        <end position="739"/>
    </location>
</feature>
<feature type="region of interest" description="Disordered" evidence="1">
    <location>
        <begin position="620"/>
        <end position="795"/>
    </location>
</feature>
<feature type="compositionally biased region" description="Low complexity" evidence="1">
    <location>
        <begin position="626"/>
        <end position="640"/>
    </location>
</feature>
<feature type="compositionally biased region" description="Basic residues" evidence="1">
    <location>
        <begin position="779"/>
        <end position="794"/>
    </location>
</feature>
<dbReference type="SUPFAM" id="SSF50156">
    <property type="entry name" value="PDZ domain-like"/>
    <property type="match status" value="3"/>
</dbReference>
<feature type="region of interest" description="Disordered" evidence="1">
    <location>
        <begin position="121"/>
        <end position="273"/>
    </location>
</feature>
<evidence type="ECO:0000259" key="2">
    <source>
        <dbReference type="PROSITE" id="PS50106"/>
    </source>
</evidence>
<feature type="compositionally biased region" description="Low complexity" evidence="1">
    <location>
        <begin position="563"/>
        <end position="591"/>
    </location>
</feature>
<feature type="region of interest" description="Disordered" evidence="1">
    <location>
        <begin position="856"/>
        <end position="881"/>
    </location>
</feature>
<name>A0AAE1NG20_9EUCA</name>
<feature type="domain" description="PDZ" evidence="2">
    <location>
        <begin position="303"/>
        <end position="390"/>
    </location>
</feature>
<dbReference type="AlphaFoldDB" id="A0AAE1NG20"/>
<feature type="compositionally biased region" description="Acidic residues" evidence="1">
    <location>
        <begin position="245"/>
        <end position="264"/>
    </location>
</feature>
<feature type="region of interest" description="Disordered" evidence="1">
    <location>
        <begin position="46"/>
        <end position="91"/>
    </location>
</feature>
<reference evidence="3" key="1">
    <citation type="submission" date="2023-11" db="EMBL/GenBank/DDBJ databases">
        <title>Genome assemblies of two species of porcelain crab, Petrolisthes cinctipes and Petrolisthes manimaculis (Anomura: Porcellanidae).</title>
        <authorList>
            <person name="Angst P."/>
        </authorList>
    </citation>
    <scope>NUCLEOTIDE SEQUENCE</scope>
    <source>
        <strain evidence="3">PB745_02</strain>
        <tissue evidence="3">Gill</tissue>
    </source>
</reference>
<dbReference type="EMBL" id="JAWZYT010005865">
    <property type="protein sequence ID" value="KAK4289434.1"/>
    <property type="molecule type" value="Genomic_DNA"/>
</dbReference>
<accession>A0AAE1NG20</accession>
<dbReference type="SMART" id="SM00228">
    <property type="entry name" value="PDZ"/>
    <property type="match status" value="3"/>
</dbReference>
<evidence type="ECO:0000313" key="4">
    <source>
        <dbReference type="Proteomes" id="UP001292094"/>
    </source>
</evidence>
<dbReference type="InterPro" id="IPR001478">
    <property type="entry name" value="PDZ"/>
</dbReference>